<feature type="transmembrane region" description="Helical" evidence="2">
    <location>
        <begin position="71"/>
        <end position="92"/>
    </location>
</feature>
<keyword evidence="2" id="KW-1133">Transmembrane helix</keyword>
<organism evidence="3 4">
    <name type="scientific">Cytospora mali</name>
    <name type="common">Apple Valsa canker fungus</name>
    <name type="synonym">Valsa mali</name>
    <dbReference type="NCBI Taxonomy" id="578113"/>
    <lineage>
        <taxon>Eukaryota</taxon>
        <taxon>Fungi</taxon>
        <taxon>Dikarya</taxon>
        <taxon>Ascomycota</taxon>
        <taxon>Pezizomycotina</taxon>
        <taxon>Sordariomycetes</taxon>
        <taxon>Sordariomycetidae</taxon>
        <taxon>Diaporthales</taxon>
        <taxon>Cytosporaceae</taxon>
        <taxon>Cytospora</taxon>
    </lineage>
</organism>
<evidence type="ECO:0000256" key="2">
    <source>
        <dbReference type="SAM" id="Phobius"/>
    </source>
</evidence>
<dbReference type="OrthoDB" id="5125452at2759"/>
<keyword evidence="4" id="KW-1185">Reference proteome</keyword>
<sequence length="186" mass="20172">MERLHPRDISSPAARAAMASLTTTATTTTSSTNSLLRRGVRIARSMLQPRCVSNQHMNTCEKPAQSTNENLGLMVAAGVVAFVIVIIILVMLHFRRNRREREEFANDHHELSDYGLDEVPATKKGGMGGGGHLQAPAPAQQHRISAQQLMEAQNPFGVGAELADVDKIPPKKSGSPPPKYPDAVKM</sequence>
<proteinExistence type="predicted"/>
<evidence type="ECO:0000256" key="1">
    <source>
        <dbReference type="SAM" id="MobiDB-lite"/>
    </source>
</evidence>
<feature type="region of interest" description="Disordered" evidence="1">
    <location>
        <begin position="163"/>
        <end position="186"/>
    </location>
</feature>
<keyword evidence="2" id="KW-0472">Membrane</keyword>
<keyword evidence="2" id="KW-0812">Transmembrane</keyword>
<dbReference type="EMBL" id="KN714731">
    <property type="protein sequence ID" value="KUI59467.1"/>
    <property type="molecule type" value="Genomic_DNA"/>
</dbReference>
<evidence type="ECO:0000313" key="3">
    <source>
        <dbReference type="EMBL" id="KUI59467.1"/>
    </source>
</evidence>
<dbReference type="Proteomes" id="UP000078576">
    <property type="component" value="Unassembled WGS sequence"/>
</dbReference>
<gene>
    <name evidence="3" type="ORF">VP1G_06715</name>
</gene>
<evidence type="ECO:0000313" key="4">
    <source>
        <dbReference type="Proteomes" id="UP000078576"/>
    </source>
</evidence>
<accession>A0A194V676</accession>
<protein>
    <submittedName>
        <fullName evidence="3">Uncharacterized protein</fullName>
    </submittedName>
</protein>
<name>A0A194V676_CYTMA</name>
<dbReference type="PANTHER" id="PTHR42088">
    <property type="entry name" value="YALI0F10131P"/>
    <property type="match status" value="1"/>
</dbReference>
<reference evidence="4" key="1">
    <citation type="submission" date="2014-12" db="EMBL/GenBank/DDBJ databases">
        <title>Genome Sequence of Valsa Canker Pathogens Uncovers a Specific Adaption of Colonization on Woody Bark.</title>
        <authorList>
            <person name="Yin Z."/>
            <person name="Liu H."/>
            <person name="Gao X."/>
            <person name="Li Z."/>
            <person name="Song N."/>
            <person name="Ke X."/>
            <person name="Dai Q."/>
            <person name="Wu Y."/>
            <person name="Sun Y."/>
            <person name="Xu J.-R."/>
            <person name="Kang Z.K."/>
            <person name="Wang L."/>
            <person name="Huang L."/>
        </authorList>
    </citation>
    <scope>NUCLEOTIDE SEQUENCE [LARGE SCALE GENOMIC DNA]</scope>
    <source>
        <strain evidence="4">SXYL134</strain>
    </source>
</reference>
<dbReference type="PANTHER" id="PTHR42088:SF1">
    <property type="entry name" value="YALI0F10131P"/>
    <property type="match status" value="1"/>
</dbReference>
<dbReference type="AlphaFoldDB" id="A0A194V676"/>